<organism evidence="1 2">
    <name type="scientific">Burkholderia cepacia</name>
    <name type="common">Pseudomonas cepacia</name>
    <dbReference type="NCBI Taxonomy" id="292"/>
    <lineage>
        <taxon>Bacteria</taxon>
        <taxon>Pseudomonadati</taxon>
        <taxon>Pseudomonadota</taxon>
        <taxon>Betaproteobacteria</taxon>
        <taxon>Burkholderiales</taxon>
        <taxon>Burkholderiaceae</taxon>
        <taxon>Burkholderia</taxon>
        <taxon>Burkholderia cepacia complex</taxon>
    </lineage>
</organism>
<gene>
    <name evidence="1" type="ORF">DM43_3744</name>
</gene>
<dbReference type="EMBL" id="JPGD01000005">
    <property type="protein sequence ID" value="KGB99102.1"/>
    <property type="molecule type" value="Genomic_DNA"/>
</dbReference>
<reference evidence="1 2" key="1">
    <citation type="submission" date="2014-06" db="EMBL/GenBank/DDBJ databases">
        <authorList>
            <person name="Bishop-Lilly K.A."/>
            <person name="Broomall S.M."/>
            <person name="Chain P.S."/>
            <person name="Chertkov O."/>
            <person name="Coyne S.R."/>
            <person name="Daligault H.E."/>
            <person name="Davenport K.W."/>
            <person name="Erkkila T."/>
            <person name="Frey K.G."/>
            <person name="Gibbons H.S."/>
            <person name="Gu W."/>
            <person name="Jaissle J."/>
            <person name="Johnson S.L."/>
            <person name="Koroleva G.I."/>
            <person name="Ladner J.T."/>
            <person name="Lo C.-C."/>
            <person name="Minogue T.D."/>
            <person name="Munk C."/>
            <person name="Palacios G.F."/>
            <person name="Redden C.L."/>
            <person name="Rosenzweig C.N."/>
            <person name="Scholz M.B."/>
            <person name="Teshima H."/>
            <person name="Xu Y."/>
        </authorList>
    </citation>
    <scope>NUCLEOTIDE SEQUENCE [LARGE SCALE GENOMIC DNA]</scope>
    <source>
        <strain evidence="1 2">DWS 37UF10B-2</strain>
    </source>
</reference>
<dbReference type="RefSeq" id="WP_034207418.1">
    <property type="nucleotide sequence ID" value="NZ_KN150854.1"/>
</dbReference>
<accession>A0AA88Z793</accession>
<evidence type="ECO:0000313" key="1">
    <source>
        <dbReference type="EMBL" id="KGB99102.1"/>
    </source>
</evidence>
<comment type="caution">
    <text evidence="1">The sequence shown here is derived from an EMBL/GenBank/DDBJ whole genome shotgun (WGS) entry which is preliminary data.</text>
</comment>
<dbReference type="Proteomes" id="UP000029575">
    <property type="component" value="Unassembled WGS sequence"/>
</dbReference>
<name>A0AA88Z793_BURCE</name>
<sequence>MTKKQSKQESPTADTQIAAAIASTISAVSSQGLSIVTPDGNPATLAVIDQNGKIIGACPSVMRAVRDVATRSSRNFLIGDGHLRVLTQPPSTRGK</sequence>
<protein>
    <submittedName>
        <fullName evidence="1">Gp52</fullName>
    </submittedName>
</protein>
<evidence type="ECO:0000313" key="2">
    <source>
        <dbReference type="Proteomes" id="UP000029575"/>
    </source>
</evidence>
<proteinExistence type="predicted"/>
<dbReference type="AlphaFoldDB" id="A0AA88Z793"/>